<comment type="caution">
    <text evidence="3">The sequence shown here is derived from an EMBL/GenBank/DDBJ whole genome shotgun (WGS) entry which is preliminary data.</text>
</comment>
<feature type="domain" description="Thiamine-binding protein" evidence="2">
    <location>
        <begin position="6"/>
        <end position="96"/>
    </location>
</feature>
<protein>
    <submittedName>
        <fullName evidence="3">MTH1187 family thiamine-binding protein</fullName>
    </submittedName>
</protein>
<dbReference type="InterPro" id="IPR002767">
    <property type="entry name" value="Thiamine_BP"/>
</dbReference>
<dbReference type="NCBIfam" id="TIGR00106">
    <property type="entry name" value="MTH1187 family thiamine-binding protein"/>
    <property type="match status" value="1"/>
</dbReference>
<gene>
    <name evidence="3" type="ORF">ENI96_14140</name>
</gene>
<dbReference type="AlphaFoldDB" id="A0A831RLB7"/>
<dbReference type="GO" id="GO:0005829">
    <property type="term" value="C:cytosol"/>
    <property type="evidence" value="ECO:0007669"/>
    <property type="project" value="TreeGrafter"/>
</dbReference>
<dbReference type="InterPro" id="IPR029756">
    <property type="entry name" value="MTH1187/YkoF-like"/>
</dbReference>
<dbReference type="PANTHER" id="PTHR33777">
    <property type="entry name" value="UPF0045 PROTEIN ECM15"/>
    <property type="match status" value="1"/>
</dbReference>
<dbReference type="PANTHER" id="PTHR33777:SF1">
    <property type="entry name" value="UPF0045 PROTEIN ECM15"/>
    <property type="match status" value="1"/>
</dbReference>
<dbReference type="SUPFAM" id="SSF89957">
    <property type="entry name" value="MTH1187/YkoF-like"/>
    <property type="match status" value="1"/>
</dbReference>
<accession>A0A831RLB7</accession>
<evidence type="ECO:0000259" key="2">
    <source>
        <dbReference type="Pfam" id="PF01910"/>
    </source>
</evidence>
<proteinExistence type="inferred from homology"/>
<dbReference type="Proteomes" id="UP000886251">
    <property type="component" value="Unassembled WGS sequence"/>
</dbReference>
<evidence type="ECO:0000313" key="3">
    <source>
        <dbReference type="EMBL" id="HEB97557.1"/>
    </source>
</evidence>
<dbReference type="InterPro" id="IPR051614">
    <property type="entry name" value="UPF0045_domain"/>
</dbReference>
<reference evidence="3" key="1">
    <citation type="journal article" date="2020" name="mSystems">
        <title>Genome- and Community-Level Interaction Insights into Carbon Utilization and Element Cycling Functions of Hydrothermarchaeota in Hydrothermal Sediment.</title>
        <authorList>
            <person name="Zhou Z."/>
            <person name="Liu Y."/>
            <person name="Xu W."/>
            <person name="Pan J."/>
            <person name="Luo Z.H."/>
            <person name="Li M."/>
        </authorList>
    </citation>
    <scope>NUCLEOTIDE SEQUENCE [LARGE SCALE GENOMIC DNA]</scope>
    <source>
        <strain evidence="3">HyVt-443</strain>
    </source>
</reference>
<dbReference type="EMBL" id="DRKP01000179">
    <property type="protein sequence ID" value="HEB97557.1"/>
    <property type="molecule type" value="Genomic_DNA"/>
</dbReference>
<name>A0A831RLB7_9GAMM</name>
<comment type="similarity">
    <text evidence="1">Belongs to the UPF0045 family.</text>
</comment>
<organism evidence="3">
    <name type="scientific">Sedimenticola thiotaurini</name>
    <dbReference type="NCBI Taxonomy" id="1543721"/>
    <lineage>
        <taxon>Bacteria</taxon>
        <taxon>Pseudomonadati</taxon>
        <taxon>Pseudomonadota</taxon>
        <taxon>Gammaproteobacteria</taxon>
        <taxon>Chromatiales</taxon>
        <taxon>Sedimenticolaceae</taxon>
        <taxon>Sedimenticola</taxon>
    </lineage>
</organism>
<dbReference type="Pfam" id="PF01910">
    <property type="entry name" value="Thiamine_BP"/>
    <property type="match status" value="1"/>
</dbReference>
<dbReference type="Gene3D" id="3.30.70.930">
    <property type="match status" value="1"/>
</dbReference>
<sequence length="104" mass="11562">MSTLLEFSMFPTDKGESVSAYVSPLIAMIRDSGVSYRLTPMGTIVETDTLEQALEIVARAYRVLEEAGCNRVYSSLKLDIRKGHDDRLQGKIESVQQKIGAVEH</sequence>
<evidence type="ECO:0000256" key="1">
    <source>
        <dbReference type="ARBA" id="ARBA00010272"/>
    </source>
</evidence>